<protein>
    <recommendedName>
        <fullName evidence="10">Flagellar protein FliL</fullName>
    </recommendedName>
</protein>
<proteinExistence type="inferred from homology"/>
<dbReference type="PANTHER" id="PTHR35091">
    <property type="entry name" value="FLAGELLAR PROTEIN FLIL"/>
    <property type="match status" value="1"/>
</dbReference>
<evidence type="ECO:0000256" key="4">
    <source>
        <dbReference type="ARBA" id="ARBA00022475"/>
    </source>
</evidence>
<evidence type="ECO:0000256" key="3">
    <source>
        <dbReference type="ARBA" id="ARBA00008281"/>
    </source>
</evidence>
<evidence type="ECO:0000256" key="6">
    <source>
        <dbReference type="ARBA" id="ARBA00022692"/>
    </source>
</evidence>
<reference evidence="12 13" key="1">
    <citation type="journal article" date="2019" name="Int. J. Syst. Evol. Microbiol.">
        <title>The Global Catalogue of Microorganisms (GCM) 10K type strain sequencing project: providing services to taxonomists for standard genome sequencing and annotation.</title>
        <authorList>
            <consortium name="The Broad Institute Genomics Platform"/>
            <consortium name="The Broad Institute Genome Sequencing Center for Infectious Disease"/>
            <person name="Wu L."/>
            <person name="Ma J."/>
        </authorList>
    </citation>
    <scope>NUCLEOTIDE SEQUENCE [LARGE SCALE GENOMIC DNA]</scope>
    <source>
        <strain evidence="12 13">JCM 15503</strain>
    </source>
</reference>
<name>A0ABN1K740_9BURK</name>
<dbReference type="PANTHER" id="PTHR35091:SF2">
    <property type="entry name" value="FLAGELLAR PROTEIN FLIL"/>
    <property type="match status" value="1"/>
</dbReference>
<keyword evidence="13" id="KW-1185">Reference proteome</keyword>
<evidence type="ECO:0000313" key="12">
    <source>
        <dbReference type="EMBL" id="GAA0756929.1"/>
    </source>
</evidence>
<comment type="similarity">
    <text evidence="3 10">Belongs to the FliL family.</text>
</comment>
<evidence type="ECO:0000256" key="5">
    <source>
        <dbReference type="ARBA" id="ARBA00022500"/>
    </source>
</evidence>
<comment type="caution">
    <text evidence="12">The sequence shown here is derived from an EMBL/GenBank/DDBJ whole genome shotgun (WGS) entry which is preliminary data.</text>
</comment>
<keyword evidence="7 10" id="KW-0283">Flagellar rotation</keyword>
<evidence type="ECO:0000256" key="1">
    <source>
        <dbReference type="ARBA" id="ARBA00002254"/>
    </source>
</evidence>
<evidence type="ECO:0000256" key="8">
    <source>
        <dbReference type="ARBA" id="ARBA00022989"/>
    </source>
</evidence>
<organism evidence="12 13">
    <name type="scientific">Ideonella azotifigens</name>
    <dbReference type="NCBI Taxonomy" id="513160"/>
    <lineage>
        <taxon>Bacteria</taxon>
        <taxon>Pseudomonadati</taxon>
        <taxon>Pseudomonadota</taxon>
        <taxon>Betaproteobacteria</taxon>
        <taxon>Burkholderiales</taxon>
        <taxon>Sphaerotilaceae</taxon>
        <taxon>Ideonella</taxon>
    </lineage>
</organism>
<comment type="function">
    <text evidence="1 10">Controls the rotational direction of flagella during chemotaxis.</text>
</comment>
<feature type="region of interest" description="Disordered" evidence="11">
    <location>
        <begin position="51"/>
        <end position="76"/>
    </location>
</feature>
<evidence type="ECO:0000256" key="10">
    <source>
        <dbReference type="RuleBase" id="RU364125"/>
    </source>
</evidence>
<gene>
    <name evidence="12" type="ORF">GCM10009107_35970</name>
</gene>
<keyword evidence="4" id="KW-1003">Cell membrane</keyword>
<keyword evidence="9 10" id="KW-0472">Membrane</keyword>
<comment type="subcellular location">
    <subcellularLocation>
        <location evidence="10">Cell inner membrane</location>
    </subcellularLocation>
    <subcellularLocation>
        <location evidence="2">Cell membrane</location>
        <topology evidence="2">Single-pass membrane protein</topology>
    </subcellularLocation>
</comment>
<keyword evidence="10" id="KW-0997">Cell inner membrane</keyword>
<feature type="transmembrane region" description="Helical" evidence="10">
    <location>
        <begin position="20"/>
        <end position="41"/>
    </location>
</feature>
<dbReference type="Proteomes" id="UP001500279">
    <property type="component" value="Unassembled WGS sequence"/>
</dbReference>
<dbReference type="RefSeq" id="WP_141288612.1">
    <property type="nucleotide sequence ID" value="NZ_BAAAEW010000023.1"/>
</dbReference>
<evidence type="ECO:0000256" key="11">
    <source>
        <dbReference type="SAM" id="MobiDB-lite"/>
    </source>
</evidence>
<feature type="compositionally biased region" description="Acidic residues" evidence="11">
    <location>
        <begin position="168"/>
        <end position="177"/>
    </location>
</feature>
<evidence type="ECO:0000256" key="7">
    <source>
        <dbReference type="ARBA" id="ARBA00022779"/>
    </source>
</evidence>
<keyword evidence="5 10" id="KW-0145">Chemotaxis</keyword>
<keyword evidence="8 10" id="KW-1133">Transmembrane helix</keyword>
<accession>A0ABN1K740</accession>
<keyword evidence="6 10" id="KW-0812">Transmembrane</keyword>
<dbReference type="Pfam" id="PF03748">
    <property type="entry name" value="FliL"/>
    <property type="match status" value="1"/>
</dbReference>
<evidence type="ECO:0000256" key="2">
    <source>
        <dbReference type="ARBA" id="ARBA00004162"/>
    </source>
</evidence>
<evidence type="ECO:0000256" key="9">
    <source>
        <dbReference type="ARBA" id="ARBA00023136"/>
    </source>
</evidence>
<sequence>MSAAAAAPAGDAPKKGKKKLILILAVVVLLAAVGGGVALVMKKNHDAEAAAAAEDGEESSGHQEKKSAKKDKKKDDKHALPVFVPLDPFVVNLADRETDRFAQIGLTLEVQDAHVADEIKAYLPAIRNNVLLLLGHKTSAELMTPDGKEVLARQLRRVAVQPMGIELEDEDAVEEEAPPTPGKKKKRKRFDSLDDSPVKSVQFSSFIIQ</sequence>
<dbReference type="InterPro" id="IPR005503">
    <property type="entry name" value="FliL"/>
</dbReference>
<evidence type="ECO:0000313" key="13">
    <source>
        <dbReference type="Proteomes" id="UP001500279"/>
    </source>
</evidence>
<feature type="region of interest" description="Disordered" evidence="11">
    <location>
        <begin position="168"/>
        <end position="197"/>
    </location>
</feature>
<dbReference type="EMBL" id="BAAAEW010000023">
    <property type="protein sequence ID" value="GAA0756929.1"/>
    <property type="molecule type" value="Genomic_DNA"/>
</dbReference>